<sequence length="85" mass="9610">MFRDVTQTSTYSINNFHYQGSLLHCVETARLCTHALTDTDPLNDSESPTLSERPSRASALHQKLLFSSSTRFSFLELLRQCLSSV</sequence>
<reference evidence="1" key="1">
    <citation type="journal article" date="2010" name="PLoS Pathog.">
        <title>Analysis of virion structural components reveals vestiges of the ancestral ichnovirus genome.</title>
        <authorList>
            <person name="Volkoff A.-N."/>
            <person name="Jouan V."/>
            <person name="Urbach S."/>
            <person name="Samain S."/>
            <person name="Bergoin M."/>
            <person name="Wincker P."/>
            <person name="Demettre E."/>
            <person name="Cousserans F."/>
            <person name="Provost B."/>
            <person name="Coulibaly F."/>
            <person name="Legeai F."/>
            <person name="Beliveau C."/>
            <person name="Cusson M."/>
            <person name="Gyapay G."/>
            <person name="Drezen J.-M."/>
        </authorList>
    </citation>
    <scope>NUCLEOTIDE SEQUENCE</scope>
</reference>
<gene>
    <name evidence="1" type="primary">U18</name>
</gene>
<proteinExistence type="predicted"/>
<dbReference type="AlphaFoldDB" id="D7P5P7"/>
<organism evidence="1">
    <name type="scientific">Hyposoter didymator</name>
    <name type="common">Parasitoid wasp</name>
    <name type="synonym">Ichneumon didymator</name>
    <dbReference type="NCBI Taxonomy" id="260305"/>
    <lineage>
        <taxon>Eukaryota</taxon>
        <taxon>Metazoa</taxon>
        <taxon>Ecdysozoa</taxon>
        <taxon>Arthropoda</taxon>
        <taxon>Hexapoda</taxon>
        <taxon>Insecta</taxon>
        <taxon>Pterygota</taxon>
        <taxon>Neoptera</taxon>
        <taxon>Endopterygota</taxon>
        <taxon>Hymenoptera</taxon>
        <taxon>Apocrita</taxon>
        <taxon>Ichneumonoidea</taxon>
        <taxon>Ichneumonidae</taxon>
        <taxon>Campopleginae</taxon>
        <taxon>Dusona group</taxon>
        <taxon>Hyposoter</taxon>
    </lineage>
</organism>
<accession>D7P5P7</accession>
<name>D7P5P7_HYPDD</name>
<protein>
    <submittedName>
        <fullName evidence="1">Uncharacterized protein U18</fullName>
    </submittedName>
</protein>
<evidence type="ECO:0000313" key="1">
    <source>
        <dbReference type="EMBL" id="ADI40481.1"/>
    </source>
</evidence>
<dbReference type="EMBL" id="GQ923583">
    <property type="protein sequence ID" value="ADI40481.1"/>
    <property type="molecule type" value="Genomic_DNA"/>
</dbReference>